<dbReference type="PANTHER" id="PTHR15561">
    <property type="entry name" value="CALCITONIN GENE-RELATED PEPTIDE-RECEPTOR COMPONENT PROTEIN"/>
    <property type="match status" value="1"/>
</dbReference>
<evidence type="ECO:0000256" key="6">
    <source>
        <dbReference type="ARBA" id="ARBA00023242"/>
    </source>
</evidence>
<proteinExistence type="inferred from homology"/>
<dbReference type="SMART" id="SM00657">
    <property type="entry name" value="RPOL4c"/>
    <property type="match status" value="1"/>
</dbReference>
<dbReference type="InterPro" id="IPR006590">
    <property type="entry name" value="RNA_pol_Rpb4/RPC9_core"/>
</dbReference>
<dbReference type="EMBL" id="LAZP02000480">
    <property type="protein sequence ID" value="PFH56958.1"/>
    <property type="molecule type" value="Genomic_DNA"/>
</dbReference>
<keyword evidence="6" id="KW-0539">Nucleus</keyword>
<evidence type="ECO:0000256" key="2">
    <source>
        <dbReference type="ARBA" id="ARBA00006898"/>
    </source>
</evidence>
<gene>
    <name evidence="8" type="ORF">XA68_15729</name>
</gene>
<dbReference type="GO" id="GO:0006384">
    <property type="term" value="P:transcription initiation at RNA polymerase III promoter"/>
    <property type="evidence" value="ECO:0007669"/>
    <property type="project" value="InterPro"/>
</dbReference>
<evidence type="ECO:0000256" key="1">
    <source>
        <dbReference type="ARBA" id="ARBA00004123"/>
    </source>
</evidence>
<evidence type="ECO:0000256" key="3">
    <source>
        <dbReference type="ARBA" id="ARBA00016672"/>
    </source>
</evidence>
<comment type="similarity">
    <text evidence="2">Belongs to the eukaryotic RPC9 RNA polymerase subunit family.</text>
</comment>
<comment type="caution">
    <text evidence="8">The sequence shown here is derived from an EMBL/GenBank/DDBJ whole genome shotgun (WGS) entry which is preliminary data.</text>
</comment>
<dbReference type="SUPFAM" id="SSF47819">
    <property type="entry name" value="HRDC-like"/>
    <property type="match status" value="1"/>
</dbReference>
<dbReference type="InterPro" id="IPR005574">
    <property type="entry name" value="Rpb4/RPC9"/>
</dbReference>
<organism evidence="8 9">
    <name type="scientific">Ophiocordyceps unilateralis</name>
    <name type="common">Zombie-ant fungus</name>
    <name type="synonym">Torrubia unilateralis</name>
    <dbReference type="NCBI Taxonomy" id="268505"/>
    <lineage>
        <taxon>Eukaryota</taxon>
        <taxon>Fungi</taxon>
        <taxon>Dikarya</taxon>
        <taxon>Ascomycota</taxon>
        <taxon>Pezizomycotina</taxon>
        <taxon>Sordariomycetes</taxon>
        <taxon>Hypocreomycetidae</taxon>
        <taxon>Hypocreales</taxon>
        <taxon>Ophiocordycipitaceae</taxon>
        <taxon>Ophiocordyceps</taxon>
    </lineage>
</organism>
<keyword evidence="4" id="KW-0240">DNA-directed RNA polymerase</keyword>
<dbReference type="STRING" id="268505.A0A2A9P6K0"/>
<dbReference type="InterPro" id="IPR038846">
    <property type="entry name" value="RPC9"/>
</dbReference>
<dbReference type="PANTHER" id="PTHR15561:SF0">
    <property type="entry name" value="DNA-DIRECTED RNA POLYMERASE III SUBUNIT RPC9"/>
    <property type="match status" value="1"/>
</dbReference>
<evidence type="ECO:0000259" key="7">
    <source>
        <dbReference type="SMART" id="SM00657"/>
    </source>
</evidence>
<accession>A0A2A9P6K0</accession>
<evidence type="ECO:0000256" key="5">
    <source>
        <dbReference type="ARBA" id="ARBA00023163"/>
    </source>
</evidence>
<evidence type="ECO:0000313" key="8">
    <source>
        <dbReference type="EMBL" id="PFH56958.1"/>
    </source>
</evidence>
<sequence length="149" mass="17018">MRIVESQSAVLTNYEVFQHLVDQRRRYRPTKRRGPGNLETVVKEVLVYMRERPSPLCQEPVTYSAECIAQLLERLRPYDLSKGEVIMMFNHRPPDVAHLNTLVEDMSDRFSADQQEEIVHVIAEVLGRLDDGGEQQMDCAADGDGDTAD</sequence>
<dbReference type="OrthoDB" id="1746530at2759"/>
<protein>
    <recommendedName>
        <fullName evidence="3">DNA-directed RNA polymerase III subunit RPC9</fullName>
    </recommendedName>
</protein>
<keyword evidence="9" id="KW-1185">Reference proteome</keyword>
<dbReference type="InterPro" id="IPR038324">
    <property type="entry name" value="Rpb4/RPC9_sf"/>
</dbReference>
<dbReference type="AlphaFoldDB" id="A0A2A9P6K0"/>
<evidence type="ECO:0000313" key="9">
    <source>
        <dbReference type="Proteomes" id="UP000037136"/>
    </source>
</evidence>
<dbReference type="Proteomes" id="UP000037136">
    <property type="component" value="Unassembled WGS sequence"/>
</dbReference>
<reference evidence="8 9" key="1">
    <citation type="journal article" date="2015" name="BMC Genomics">
        <title>Gene expression during zombie ant biting behavior reflects the complexity underlying fungal parasitic behavioral manipulation.</title>
        <authorList>
            <person name="de Bekker C."/>
            <person name="Ohm R.A."/>
            <person name="Loreto R.G."/>
            <person name="Sebastian A."/>
            <person name="Albert I."/>
            <person name="Merrow M."/>
            <person name="Brachmann A."/>
            <person name="Hughes D.P."/>
        </authorList>
    </citation>
    <scope>NUCLEOTIDE SEQUENCE [LARGE SCALE GENOMIC DNA]</scope>
    <source>
        <strain evidence="8 9">SC16a</strain>
    </source>
</reference>
<evidence type="ECO:0000256" key="4">
    <source>
        <dbReference type="ARBA" id="ARBA00022478"/>
    </source>
</evidence>
<dbReference type="GO" id="GO:0000166">
    <property type="term" value="F:nucleotide binding"/>
    <property type="evidence" value="ECO:0007669"/>
    <property type="project" value="InterPro"/>
</dbReference>
<reference evidence="8 9" key="2">
    <citation type="journal article" date="2017" name="Sci. Rep.">
        <title>Ant-infecting Ophiocordyceps genomes reveal a high diversity of potential behavioral manipulation genes and a possible major role for enterotoxins.</title>
        <authorList>
            <person name="de Bekker C."/>
            <person name="Ohm R.A."/>
            <person name="Evans H.C."/>
            <person name="Brachmann A."/>
            <person name="Hughes D.P."/>
        </authorList>
    </citation>
    <scope>NUCLEOTIDE SEQUENCE [LARGE SCALE GENOMIC DNA]</scope>
    <source>
        <strain evidence="8 9">SC16a</strain>
    </source>
</reference>
<name>A0A2A9P6K0_OPHUN</name>
<keyword evidence="5" id="KW-0804">Transcription</keyword>
<dbReference type="InterPro" id="IPR010997">
    <property type="entry name" value="HRDC-like_sf"/>
</dbReference>
<dbReference type="GO" id="GO:0005666">
    <property type="term" value="C:RNA polymerase III complex"/>
    <property type="evidence" value="ECO:0007669"/>
    <property type="project" value="InterPro"/>
</dbReference>
<feature type="domain" description="RNA polymerase Rpb4/RPC9 core" evidence="7">
    <location>
        <begin position="2"/>
        <end position="129"/>
    </location>
</feature>
<dbReference type="Gene3D" id="1.20.1250.40">
    <property type="match status" value="1"/>
</dbReference>
<comment type="subcellular location">
    <subcellularLocation>
        <location evidence="1">Nucleus</location>
    </subcellularLocation>
</comment>
<dbReference type="Pfam" id="PF03874">
    <property type="entry name" value="RNA_pol_Rpb4"/>
    <property type="match status" value="1"/>
</dbReference>